<evidence type="ECO:0000256" key="8">
    <source>
        <dbReference type="ARBA" id="ARBA00022840"/>
    </source>
</evidence>
<evidence type="ECO:0000256" key="12">
    <source>
        <dbReference type="SAM" id="MobiDB-lite"/>
    </source>
</evidence>
<dbReference type="GO" id="GO:0005886">
    <property type="term" value="C:plasma membrane"/>
    <property type="evidence" value="ECO:0007669"/>
    <property type="project" value="UniProtKB-SubCell"/>
</dbReference>
<feature type="region of interest" description="Disordered" evidence="12">
    <location>
        <begin position="22"/>
        <end position="42"/>
    </location>
</feature>
<dbReference type="Proteomes" id="UP000257109">
    <property type="component" value="Unassembled WGS sequence"/>
</dbReference>
<accession>A0A371EJJ2</accession>
<gene>
    <name evidence="14" type="primary">PBL27</name>
    <name evidence="14" type="ORF">CR513_55098</name>
</gene>
<comment type="subcellular location">
    <subcellularLocation>
        <location evidence="1">Cell membrane</location>
        <topology evidence="1">Lipid-anchor</topology>
    </subcellularLocation>
</comment>
<feature type="binding site" evidence="11">
    <location>
        <position position="93"/>
    </location>
    <ligand>
        <name>ATP</name>
        <dbReference type="ChEBI" id="CHEBI:30616"/>
    </ligand>
</feature>
<dbReference type="Gene3D" id="1.10.510.10">
    <property type="entry name" value="Transferase(Phosphotransferase) domain 1"/>
    <property type="match status" value="1"/>
</dbReference>
<comment type="caution">
    <text evidence="14">The sequence shown here is derived from an EMBL/GenBank/DDBJ whole genome shotgun (WGS) entry which is preliminary data.</text>
</comment>
<sequence>MGGCFSCFPSMYWGPHSDVTVSGAGSDGTRREDPVGRDAAGSGTEISGAQVFRYQDLVLATGNFSPENLLGRGGFGRVYRGRLPTNGQVVAVKQLDLSGQQGNAEFLMEVLMLSLLKHQHLVTLIGYCGEGQHRLLVYEHFPLGSLEKHIYDRPPGRDPLDWNTRIKIALGAAKGLEYLHNRPDHPVIFRDYKTSNILLAEGYFPKLSDFGLAKLGPTGDQSHVSTRVMGTYGYCAPEYVTSGHLAPTSDIYSFGVVLLELITGLKVVDYSRPPEQHNLVLWARPLLLDHNNFQTLADPLLAQRFPRRGLYQALAIAAMCVHEDPNQRPGIWHVVTALTYLDAQEYNPNPPPI</sequence>
<name>A0A371EJJ2_MUCPR</name>
<evidence type="ECO:0000256" key="6">
    <source>
        <dbReference type="ARBA" id="ARBA00022741"/>
    </source>
</evidence>
<evidence type="ECO:0000256" key="5">
    <source>
        <dbReference type="ARBA" id="ARBA00022679"/>
    </source>
</evidence>
<keyword evidence="8 11" id="KW-0067">ATP-binding</keyword>
<feature type="non-terminal residue" evidence="14">
    <location>
        <position position="1"/>
    </location>
</feature>
<evidence type="ECO:0000256" key="9">
    <source>
        <dbReference type="ARBA" id="ARBA00023136"/>
    </source>
</evidence>
<keyword evidence="10" id="KW-0449">Lipoprotein</keyword>
<dbReference type="EMBL" id="QJKJ01013566">
    <property type="protein sequence ID" value="RDX66164.1"/>
    <property type="molecule type" value="Genomic_DNA"/>
</dbReference>
<keyword evidence="6 11" id="KW-0547">Nucleotide-binding</keyword>
<dbReference type="AlphaFoldDB" id="A0A371EJJ2"/>
<evidence type="ECO:0000313" key="15">
    <source>
        <dbReference type="Proteomes" id="UP000257109"/>
    </source>
</evidence>
<keyword evidence="3" id="KW-1003">Cell membrane</keyword>
<dbReference type="PROSITE" id="PS00107">
    <property type="entry name" value="PROTEIN_KINASE_ATP"/>
    <property type="match status" value="1"/>
</dbReference>
<evidence type="ECO:0000256" key="7">
    <source>
        <dbReference type="ARBA" id="ARBA00022777"/>
    </source>
</evidence>
<keyword evidence="7 14" id="KW-0418">Kinase</keyword>
<reference evidence="14" key="1">
    <citation type="submission" date="2018-05" db="EMBL/GenBank/DDBJ databases">
        <title>Draft genome of Mucuna pruriens seed.</title>
        <authorList>
            <person name="Nnadi N.E."/>
            <person name="Vos R."/>
            <person name="Hasami M.H."/>
            <person name="Devisetty U.K."/>
            <person name="Aguiy J.C."/>
        </authorList>
    </citation>
    <scope>NUCLEOTIDE SEQUENCE [LARGE SCALE GENOMIC DNA]</scope>
    <source>
        <strain evidence="14">JCA_2017</strain>
    </source>
</reference>
<dbReference type="InterPro" id="IPR011009">
    <property type="entry name" value="Kinase-like_dom_sf"/>
</dbReference>
<dbReference type="PANTHER" id="PTHR47985">
    <property type="entry name" value="OS07G0668900 PROTEIN"/>
    <property type="match status" value="1"/>
</dbReference>
<evidence type="ECO:0000256" key="4">
    <source>
        <dbReference type="ARBA" id="ARBA00022527"/>
    </source>
</evidence>
<dbReference type="PROSITE" id="PS50011">
    <property type="entry name" value="PROTEIN_KINASE_DOM"/>
    <property type="match status" value="1"/>
</dbReference>
<dbReference type="GO" id="GO:0005524">
    <property type="term" value="F:ATP binding"/>
    <property type="evidence" value="ECO:0007669"/>
    <property type="project" value="UniProtKB-UniRule"/>
</dbReference>
<evidence type="ECO:0000256" key="2">
    <source>
        <dbReference type="ARBA" id="ARBA00008684"/>
    </source>
</evidence>
<feature type="domain" description="Protein kinase" evidence="13">
    <location>
        <begin position="64"/>
        <end position="341"/>
    </location>
</feature>
<proteinExistence type="inferred from homology"/>
<dbReference type="PANTHER" id="PTHR47985:SF4">
    <property type="entry name" value="SERINE_THREONINE-PROTEIN KINASE PBL27"/>
    <property type="match status" value="1"/>
</dbReference>
<dbReference type="SUPFAM" id="SSF56112">
    <property type="entry name" value="Protein kinase-like (PK-like)"/>
    <property type="match status" value="1"/>
</dbReference>
<dbReference type="Pfam" id="PF00069">
    <property type="entry name" value="Pkinase"/>
    <property type="match status" value="1"/>
</dbReference>
<keyword evidence="9" id="KW-0472">Membrane</keyword>
<evidence type="ECO:0000256" key="1">
    <source>
        <dbReference type="ARBA" id="ARBA00004193"/>
    </source>
</evidence>
<dbReference type="OrthoDB" id="4062651at2759"/>
<comment type="similarity">
    <text evidence="2">Belongs to the protein kinase superfamily. Ser/Thr protein kinase family.</text>
</comment>
<keyword evidence="5" id="KW-0808">Transferase</keyword>
<evidence type="ECO:0000259" key="13">
    <source>
        <dbReference type="PROSITE" id="PS50011"/>
    </source>
</evidence>
<evidence type="ECO:0000256" key="10">
    <source>
        <dbReference type="ARBA" id="ARBA00023288"/>
    </source>
</evidence>
<keyword evidence="4" id="KW-0723">Serine/threonine-protein kinase</keyword>
<dbReference type="InterPro" id="IPR017441">
    <property type="entry name" value="Protein_kinase_ATP_BS"/>
</dbReference>
<protein>
    <submittedName>
        <fullName evidence="14">Serine/threonine-protein kinase PBL27</fullName>
    </submittedName>
</protein>
<dbReference type="Gene3D" id="3.30.200.20">
    <property type="entry name" value="Phosphorylase Kinase, domain 1"/>
    <property type="match status" value="1"/>
</dbReference>
<organism evidence="14 15">
    <name type="scientific">Mucuna pruriens</name>
    <name type="common">Velvet bean</name>
    <name type="synonym">Dolichos pruriens</name>
    <dbReference type="NCBI Taxonomy" id="157652"/>
    <lineage>
        <taxon>Eukaryota</taxon>
        <taxon>Viridiplantae</taxon>
        <taxon>Streptophyta</taxon>
        <taxon>Embryophyta</taxon>
        <taxon>Tracheophyta</taxon>
        <taxon>Spermatophyta</taxon>
        <taxon>Magnoliopsida</taxon>
        <taxon>eudicotyledons</taxon>
        <taxon>Gunneridae</taxon>
        <taxon>Pentapetalae</taxon>
        <taxon>rosids</taxon>
        <taxon>fabids</taxon>
        <taxon>Fabales</taxon>
        <taxon>Fabaceae</taxon>
        <taxon>Papilionoideae</taxon>
        <taxon>50 kb inversion clade</taxon>
        <taxon>NPAAA clade</taxon>
        <taxon>indigoferoid/millettioid clade</taxon>
        <taxon>Phaseoleae</taxon>
        <taxon>Mucuna</taxon>
    </lineage>
</organism>
<evidence type="ECO:0000256" key="11">
    <source>
        <dbReference type="PROSITE-ProRule" id="PRU10141"/>
    </source>
</evidence>
<evidence type="ECO:0000313" key="14">
    <source>
        <dbReference type="EMBL" id="RDX66164.1"/>
    </source>
</evidence>
<dbReference type="FunFam" id="3.30.200.20:FF:000162">
    <property type="entry name" value="Adenine nucleotide alpha hydrolase-like domain kinase"/>
    <property type="match status" value="1"/>
</dbReference>
<evidence type="ECO:0000256" key="3">
    <source>
        <dbReference type="ARBA" id="ARBA00022475"/>
    </source>
</evidence>
<dbReference type="GO" id="GO:0004674">
    <property type="term" value="F:protein serine/threonine kinase activity"/>
    <property type="evidence" value="ECO:0007669"/>
    <property type="project" value="UniProtKB-KW"/>
</dbReference>
<dbReference type="InterPro" id="IPR000719">
    <property type="entry name" value="Prot_kinase_dom"/>
</dbReference>
<dbReference type="STRING" id="157652.A0A371EJJ2"/>
<dbReference type="FunFam" id="1.10.510.10:FF:000032">
    <property type="entry name" value="Serine/threonine-protein kinase PBS1"/>
    <property type="match status" value="1"/>
</dbReference>
<keyword evidence="15" id="KW-1185">Reference proteome</keyword>